<evidence type="ECO:0000313" key="1">
    <source>
        <dbReference type="EMBL" id="WBL35231.1"/>
    </source>
</evidence>
<gene>
    <name evidence="1" type="ORF">O0235_10580</name>
</gene>
<reference evidence="1 2" key="1">
    <citation type="journal article" date="2023" name="ISME J.">
        <title>Thermophilic Dehalococcoidia with unusual traits shed light on an unexpected past.</title>
        <authorList>
            <person name="Palmer M."/>
            <person name="Covington J.K."/>
            <person name="Zhou E.M."/>
            <person name="Thomas S.C."/>
            <person name="Habib N."/>
            <person name="Seymour C.O."/>
            <person name="Lai D."/>
            <person name="Johnston J."/>
            <person name="Hashimi A."/>
            <person name="Jiao J.Y."/>
            <person name="Muok A.R."/>
            <person name="Liu L."/>
            <person name="Xian W.D."/>
            <person name="Zhi X.Y."/>
            <person name="Li M.M."/>
            <person name="Silva L.P."/>
            <person name="Bowen B.P."/>
            <person name="Louie K."/>
            <person name="Briegel A."/>
            <person name="Pett-Ridge J."/>
            <person name="Weber P.K."/>
            <person name="Tocheva E.I."/>
            <person name="Woyke T."/>
            <person name="Northen T.R."/>
            <person name="Mayali X."/>
            <person name="Li W.J."/>
            <person name="Hedlund B.P."/>
        </authorList>
    </citation>
    <scope>NUCLEOTIDE SEQUENCE [LARGE SCALE GENOMIC DNA]</scope>
    <source>
        <strain evidence="1 2">YIM 72310</strain>
    </source>
</reference>
<keyword evidence="2" id="KW-1185">Reference proteome</keyword>
<organism evidence="1 2">
    <name type="scientific">Tepidiforma flava</name>
    <dbReference type="NCBI Taxonomy" id="3004094"/>
    <lineage>
        <taxon>Bacteria</taxon>
        <taxon>Bacillati</taxon>
        <taxon>Chloroflexota</taxon>
        <taxon>Tepidiformia</taxon>
        <taxon>Tepidiformales</taxon>
        <taxon>Tepidiformaceae</taxon>
        <taxon>Tepidiforma</taxon>
    </lineage>
</organism>
<dbReference type="EMBL" id="CP115149">
    <property type="protein sequence ID" value="WBL35231.1"/>
    <property type="molecule type" value="Genomic_DNA"/>
</dbReference>
<dbReference type="Proteomes" id="UP001212803">
    <property type="component" value="Chromosome"/>
</dbReference>
<sequence>MLEEEDAGGIDDALAVLAGVGTLGAGHAIEISKGEDSGLAS</sequence>
<protein>
    <submittedName>
        <fullName evidence="1">Uncharacterized protein</fullName>
    </submittedName>
</protein>
<accession>A0ABY7M619</accession>
<proteinExistence type="predicted"/>
<evidence type="ECO:0000313" key="2">
    <source>
        <dbReference type="Proteomes" id="UP001212803"/>
    </source>
</evidence>
<dbReference type="RefSeq" id="WP_270055758.1">
    <property type="nucleotide sequence ID" value="NZ_CP115149.1"/>
</dbReference>
<name>A0ABY7M619_9CHLR</name>